<comment type="subcellular location">
    <subcellularLocation>
        <location evidence="1">Membrane</location>
        <topology evidence="1">Multi-pass membrane protein</topology>
    </subcellularLocation>
</comment>
<evidence type="ECO:0000256" key="2">
    <source>
        <dbReference type="ARBA" id="ARBA00022692"/>
    </source>
</evidence>
<evidence type="ECO:0000256" key="4">
    <source>
        <dbReference type="ARBA" id="ARBA00023136"/>
    </source>
</evidence>
<dbReference type="PANTHER" id="PTHR37955">
    <property type="entry name" value="TELLURITE RESISTANCE PROTEIN TEHA"/>
    <property type="match status" value="1"/>
</dbReference>
<keyword evidence="7" id="KW-1185">Reference proteome</keyword>
<dbReference type="CDD" id="cd09325">
    <property type="entry name" value="TDT_C4-dicarb_trans"/>
    <property type="match status" value="1"/>
</dbReference>
<feature type="transmembrane region" description="Helical" evidence="5">
    <location>
        <begin position="21"/>
        <end position="38"/>
    </location>
</feature>
<evidence type="ECO:0000313" key="6">
    <source>
        <dbReference type="EMBL" id="MDA3730770.1"/>
    </source>
</evidence>
<evidence type="ECO:0000256" key="3">
    <source>
        <dbReference type="ARBA" id="ARBA00022989"/>
    </source>
</evidence>
<reference evidence="6" key="1">
    <citation type="journal article" date="2023" name="Int. J. Syst. Evol. Microbiol.">
        <title>&lt;i&gt;Holtiella tumoricola&lt;/i&gt; gen. nov. sp. nov., isolated from a human clinical sample.</title>
        <authorList>
            <person name="Allen-Vercoe E."/>
            <person name="Daigneault M.C."/>
            <person name="Vancuren S.J."/>
            <person name="Cochrane K."/>
            <person name="O'Neal L.L."/>
            <person name="Sankaranarayanan K."/>
            <person name="Lawson P.A."/>
        </authorList>
    </citation>
    <scope>NUCLEOTIDE SEQUENCE</scope>
    <source>
        <strain evidence="6">CC70A</strain>
    </source>
</reference>
<feature type="transmembrane region" description="Helical" evidence="5">
    <location>
        <begin position="167"/>
        <end position="187"/>
    </location>
</feature>
<protein>
    <submittedName>
        <fullName evidence="6">TDT family transporter</fullName>
    </submittedName>
</protein>
<sequence length="329" mass="36746">MITRLISPIKLTRHHFSNIPIAITGISLGFITLGNLWGDLGSYWLKYFANIFSAVAVILMLLKIFLHPKKCYKEMQHHMTGSFYPTIGMTLMVFSNFVASTVNLTAGRWIWWIGICIFIVLAVVFMIAQIKNFSWHNVLPSWFVPLVGIGVAAVSSGGVQMNDFASNFFYIAFFIYLMALIGLIYRIVTHGNIPDDKKLTLAIIAAPASVCLAGYMATTQTPSTIILAILVPLALVSTFYVYTLIPKFLRIPFHPGLAPLTFPLAVGTVAVQRLSNYLASINSSLAGLFNQLFYIELFVATLVIGYIVYKLLFLLFNTLFKDNRELIPH</sequence>
<evidence type="ECO:0000256" key="5">
    <source>
        <dbReference type="SAM" id="Phobius"/>
    </source>
</evidence>
<dbReference type="PANTHER" id="PTHR37955:SF1">
    <property type="entry name" value="DEP DOMAIN-CONTAINING PROTEIN"/>
    <property type="match status" value="1"/>
</dbReference>
<dbReference type="AlphaFoldDB" id="A0AA42DKQ3"/>
<dbReference type="Proteomes" id="UP001169242">
    <property type="component" value="Unassembled WGS sequence"/>
</dbReference>
<gene>
    <name evidence="6" type="ORF">PBV87_04555</name>
</gene>
<evidence type="ECO:0000256" key="1">
    <source>
        <dbReference type="ARBA" id="ARBA00004141"/>
    </source>
</evidence>
<feature type="transmembrane region" description="Helical" evidence="5">
    <location>
        <begin position="294"/>
        <end position="316"/>
    </location>
</feature>
<feature type="transmembrane region" description="Helical" evidence="5">
    <location>
        <begin position="109"/>
        <end position="130"/>
    </location>
</feature>
<keyword evidence="2 5" id="KW-0812">Transmembrane</keyword>
<organism evidence="6 7">
    <name type="scientific">Holtiella tumoricola</name>
    <dbReference type="NCBI Taxonomy" id="3018743"/>
    <lineage>
        <taxon>Bacteria</taxon>
        <taxon>Bacillati</taxon>
        <taxon>Bacillota</taxon>
        <taxon>Clostridia</taxon>
        <taxon>Lachnospirales</taxon>
        <taxon>Cellulosilyticaceae</taxon>
        <taxon>Holtiella</taxon>
    </lineage>
</organism>
<dbReference type="InterPro" id="IPR004695">
    <property type="entry name" value="SLAC1/Mae1/Ssu1/TehA"/>
</dbReference>
<dbReference type="RefSeq" id="WP_271011295.1">
    <property type="nucleotide sequence ID" value="NZ_JAQIFT010000016.1"/>
</dbReference>
<name>A0AA42DKQ3_9FIRM</name>
<dbReference type="InterPro" id="IPR052951">
    <property type="entry name" value="Tellurite_res_ion_channel"/>
</dbReference>
<feature type="transmembrane region" description="Helical" evidence="5">
    <location>
        <begin position="224"/>
        <end position="245"/>
    </location>
</feature>
<feature type="transmembrane region" description="Helical" evidence="5">
    <location>
        <begin position="199"/>
        <end position="218"/>
    </location>
</feature>
<feature type="transmembrane region" description="Helical" evidence="5">
    <location>
        <begin position="142"/>
        <end position="161"/>
    </location>
</feature>
<evidence type="ECO:0000313" key="7">
    <source>
        <dbReference type="Proteomes" id="UP001169242"/>
    </source>
</evidence>
<dbReference type="Gene3D" id="1.50.10.150">
    <property type="entry name" value="Voltage-dependent anion channel"/>
    <property type="match status" value="1"/>
</dbReference>
<dbReference type="InterPro" id="IPR038665">
    <property type="entry name" value="Voltage-dep_anion_channel_sf"/>
</dbReference>
<comment type="caution">
    <text evidence="6">The sequence shown here is derived from an EMBL/GenBank/DDBJ whole genome shotgun (WGS) entry which is preliminary data.</text>
</comment>
<feature type="transmembrane region" description="Helical" evidence="5">
    <location>
        <begin position="83"/>
        <end position="103"/>
    </location>
</feature>
<keyword evidence="3 5" id="KW-1133">Transmembrane helix</keyword>
<proteinExistence type="predicted"/>
<keyword evidence="4 5" id="KW-0472">Membrane</keyword>
<dbReference type="EMBL" id="JAQIFT010000016">
    <property type="protein sequence ID" value="MDA3730770.1"/>
    <property type="molecule type" value="Genomic_DNA"/>
</dbReference>
<dbReference type="Pfam" id="PF03595">
    <property type="entry name" value="SLAC1"/>
    <property type="match status" value="1"/>
</dbReference>
<accession>A0AA42DKQ3</accession>
<dbReference type="GO" id="GO:0046583">
    <property type="term" value="F:monoatomic cation efflux transmembrane transporter activity"/>
    <property type="evidence" value="ECO:0007669"/>
    <property type="project" value="TreeGrafter"/>
</dbReference>
<dbReference type="GO" id="GO:0005886">
    <property type="term" value="C:plasma membrane"/>
    <property type="evidence" value="ECO:0007669"/>
    <property type="project" value="TreeGrafter"/>
</dbReference>
<feature type="transmembrane region" description="Helical" evidence="5">
    <location>
        <begin position="44"/>
        <end position="62"/>
    </location>
</feature>